<name>A0A0N4XZV1_NIPBR</name>
<reference evidence="1 2" key="2">
    <citation type="submission" date="2018-11" db="EMBL/GenBank/DDBJ databases">
        <authorList>
            <consortium name="Pathogen Informatics"/>
        </authorList>
    </citation>
    <scope>NUCLEOTIDE SEQUENCE [LARGE SCALE GENOMIC DNA]</scope>
</reference>
<dbReference type="EMBL" id="UYSL01020046">
    <property type="protein sequence ID" value="VDL72337.1"/>
    <property type="molecule type" value="Genomic_DNA"/>
</dbReference>
<dbReference type="AlphaFoldDB" id="A0A0N4XZV1"/>
<dbReference type="Proteomes" id="UP000271162">
    <property type="component" value="Unassembled WGS sequence"/>
</dbReference>
<keyword evidence="2" id="KW-1185">Reference proteome</keyword>
<protein>
    <submittedName>
        <fullName evidence="1 3">Uncharacterized protein</fullName>
    </submittedName>
</protein>
<evidence type="ECO:0000313" key="1">
    <source>
        <dbReference type="EMBL" id="VDL72337.1"/>
    </source>
</evidence>
<accession>A0A0N4XZV1</accession>
<proteinExistence type="predicted"/>
<evidence type="ECO:0000313" key="3">
    <source>
        <dbReference type="WBParaSite" id="NBR_0000874701-mRNA-1"/>
    </source>
</evidence>
<sequence length="150" mass="16721">MHQPSTSRPESKPCLSMPLGVQDATCVKTSRVRLGLIESYLSSPSCSYVAVIPPGLSASATWRPTVLPWSVFMRSVWRPHLPGVDGTMSGELASPDRSEPPYVAYVGACRDLRFLCASTPFSVMPRFRFPCLQARFFSISRENSRHEELR</sequence>
<evidence type="ECO:0000313" key="2">
    <source>
        <dbReference type="Proteomes" id="UP000271162"/>
    </source>
</evidence>
<dbReference type="WBParaSite" id="NBR_0000874701-mRNA-1">
    <property type="protein sequence ID" value="NBR_0000874701-mRNA-1"/>
    <property type="gene ID" value="NBR_0000874701"/>
</dbReference>
<gene>
    <name evidence="1" type="ORF">NBR_LOCUS8748</name>
</gene>
<organism evidence="3">
    <name type="scientific">Nippostrongylus brasiliensis</name>
    <name type="common">Rat hookworm</name>
    <dbReference type="NCBI Taxonomy" id="27835"/>
    <lineage>
        <taxon>Eukaryota</taxon>
        <taxon>Metazoa</taxon>
        <taxon>Ecdysozoa</taxon>
        <taxon>Nematoda</taxon>
        <taxon>Chromadorea</taxon>
        <taxon>Rhabditida</taxon>
        <taxon>Rhabditina</taxon>
        <taxon>Rhabditomorpha</taxon>
        <taxon>Strongyloidea</taxon>
        <taxon>Heligmosomidae</taxon>
        <taxon>Nippostrongylus</taxon>
    </lineage>
</organism>
<reference evidence="3" key="1">
    <citation type="submission" date="2017-02" db="UniProtKB">
        <authorList>
            <consortium name="WormBaseParasite"/>
        </authorList>
    </citation>
    <scope>IDENTIFICATION</scope>
</reference>